<dbReference type="PANTHER" id="PTHR30429:SF1">
    <property type="entry name" value="D-METHIONINE-BINDING LIPOPROTEIN METQ-RELATED"/>
    <property type="match status" value="1"/>
</dbReference>
<feature type="chain" id="PRO_5038707707" evidence="7">
    <location>
        <begin position="20"/>
        <end position="286"/>
    </location>
</feature>
<dbReference type="PANTHER" id="PTHR30429">
    <property type="entry name" value="D-METHIONINE-BINDING LIPOPROTEIN METQ"/>
    <property type="match status" value="1"/>
</dbReference>
<dbReference type="SUPFAM" id="SSF53850">
    <property type="entry name" value="Periplasmic binding protein-like II"/>
    <property type="match status" value="1"/>
</dbReference>
<evidence type="ECO:0000256" key="5">
    <source>
        <dbReference type="ARBA" id="ARBA00023139"/>
    </source>
</evidence>
<keyword evidence="6" id="KW-0449">Lipoprotein</keyword>
<dbReference type="GO" id="GO:0016020">
    <property type="term" value="C:membrane"/>
    <property type="evidence" value="ECO:0007669"/>
    <property type="project" value="UniProtKB-SubCell"/>
</dbReference>
<dbReference type="Proteomes" id="UP000199475">
    <property type="component" value="Unassembled WGS sequence"/>
</dbReference>
<keyword evidence="5" id="KW-0564">Palmitate</keyword>
<evidence type="ECO:0000313" key="8">
    <source>
        <dbReference type="EMBL" id="SDL80871.1"/>
    </source>
</evidence>
<dbReference type="InterPro" id="IPR004872">
    <property type="entry name" value="Lipoprotein_NlpA"/>
</dbReference>
<evidence type="ECO:0000256" key="2">
    <source>
        <dbReference type="ARBA" id="ARBA00008973"/>
    </source>
</evidence>
<accession>A0A1G9N3M6</accession>
<comment type="subcellular location">
    <subcellularLocation>
        <location evidence="1">Membrane</location>
        <topology evidence="1">Lipid-anchor</topology>
    </subcellularLocation>
</comment>
<dbReference type="Gene3D" id="3.40.190.10">
    <property type="entry name" value="Periplasmic binding protein-like II"/>
    <property type="match status" value="2"/>
</dbReference>
<dbReference type="Pfam" id="PF03180">
    <property type="entry name" value="Lipoprotein_9"/>
    <property type="match status" value="1"/>
</dbReference>
<dbReference type="STRING" id="686624.SAMN04488242_2910"/>
<proteinExistence type="inferred from homology"/>
<gene>
    <name evidence="8" type="ORF">SAMN04488242_2910</name>
</gene>
<keyword evidence="9" id="KW-1185">Reference proteome</keyword>
<dbReference type="OrthoDB" id="9812878at2"/>
<evidence type="ECO:0000256" key="3">
    <source>
        <dbReference type="ARBA" id="ARBA00022729"/>
    </source>
</evidence>
<evidence type="ECO:0000256" key="6">
    <source>
        <dbReference type="ARBA" id="ARBA00023288"/>
    </source>
</evidence>
<comment type="similarity">
    <text evidence="2">Belongs to the NlpA lipoprotein family.</text>
</comment>
<organism evidence="8 9">
    <name type="scientific">Tessaracoccus oleiagri</name>
    <dbReference type="NCBI Taxonomy" id="686624"/>
    <lineage>
        <taxon>Bacteria</taxon>
        <taxon>Bacillati</taxon>
        <taxon>Actinomycetota</taxon>
        <taxon>Actinomycetes</taxon>
        <taxon>Propionibacteriales</taxon>
        <taxon>Propionibacteriaceae</taxon>
        <taxon>Tessaracoccus</taxon>
    </lineage>
</organism>
<name>A0A1G9N3M6_9ACTN</name>
<feature type="signal peptide" evidence="7">
    <location>
        <begin position="1"/>
        <end position="19"/>
    </location>
</feature>
<evidence type="ECO:0000256" key="7">
    <source>
        <dbReference type="SAM" id="SignalP"/>
    </source>
</evidence>
<protein>
    <submittedName>
        <fullName evidence="8">D-methionine transport system substrate-binding protein</fullName>
    </submittedName>
</protein>
<evidence type="ECO:0000313" key="9">
    <source>
        <dbReference type="Proteomes" id="UP000199475"/>
    </source>
</evidence>
<dbReference type="AlphaFoldDB" id="A0A1G9N3M6"/>
<keyword evidence="4" id="KW-0472">Membrane</keyword>
<reference evidence="8 9" key="1">
    <citation type="submission" date="2016-10" db="EMBL/GenBank/DDBJ databases">
        <authorList>
            <person name="de Groot N.N."/>
        </authorList>
    </citation>
    <scope>NUCLEOTIDE SEQUENCE [LARGE SCALE GENOMIC DNA]</scope>
    <source>
        <strain evidence="8 9">CGMCC 1.9159</strain>
    </source>
</reference>
<sequence length="286" mass="30502">MRKLLSVAAASLAATLALTACSSTGGDAAETPSPTVDDATTAAGGELQEVIVGASPVPHAKILEFVRDNLAADAGISIEIREFDDYVLPNQALNDGELDANYFQHVPYFEAEVAEKGYEFEHGEGVHIEPLRLFSSKVSDPAEIEDGATVAITNDVSNQARGLLLLQEAGLLENIDLESSVLELTEEQNPKGLQFEETQPEVVVQLIDDPAVDVAVINANFVLTAGLNPEDAIFSESVEGNPYANIVAWRADNDNEGVQVLDELLHSDEVAEFIETTWPSGDVVAG</sequence>
<evidence type="ECO:0000256" key="1">
    <source>
        <dbReference type="ARBA" id="ARBA00004635"/>
    </source>
</evidence>
<dbReference type="EMBL" id="FNGP01000006">
    <property type="protein sequence ID" value="SDL80871.1"/>
    <property type="molecule type" value="Genomic_DNA"/>
</dbReference>
<dbReference type="RefSeq" id="WP_093253708.1">
    <property type="nucleotide sequence ID" value="NZ_FNGP01000006.1"/>
</dbReference>
<evidence type="ECO:0000256" key="4">
    <source>
        <dbReference type="ARBA" id="ARBA00023136"/>
    </source>
</evidence>
<dbReference type="PROSITE" id="PS51257">
    <property type="entry name" value="PROKAR_LIPOPROTEIN"/>
    <property type="match status" value="1"/>
</dbReference>
<keyword evidence="3 7" id="KW-0732">Signal</keyword>